<dbReference type="InterPro" id="IPR002156">
    <property type="entry name" value="RNaseH_domain"/>
</dbReference>
<evidence type="ECO:0000256" key="1">
    <source>
        <dbReference type="SAM" id="MobiDB-lite"/>
    </source>
</evidence>
<evidence type="ECO:0000313" key="4">
    <source>
        <dbReference type="EMBL" id="SPC78942.1"/>
    </source>
</evidence>
<gene>
    <name evidence="4" type="ORF">FSB_LOCUS6824</name>
</gene>
<feature type="compositionally biased region" description="Polar residues" evidence="1">
    <location>
        <begin position="40"/>
        <end position="53"/>
    </location>
</feature>
<dbReference type="Pfam" id="PF13966">
    <property type="entry name" value="zf-RVT"/>
    <property type="match status" value="1"/>
</dbReference>
<evidence type="ECO:0008006" key="5">
    <source>
        <dbReference type="Google" id="ProtNLM"/>
    </source>
</evidence>
<name>A0A2N9EVQ4_FAGSY</name>
<evidence type="ECO:0000259" key="2">
    <source>
        <dbReference type="Pfam" id="PF13456"/>
    </source>
</evidence>
<dbReference type="CDD" id="cd06222">
    <property type="entry name" value="RNase_H_like"/>
    <property type="match status" value="1"/>
</dbReference>
<feature type="domain" description="Reverse transcriptase zinc-binding" evidence="3">
    <location>
        <begin position="202"/>
        <end position="288"/>
    </location>
</feature>
<dbReference type="InterPro" id="IPR012337">
    <property type="entry name" value="RNaseH-like_sf"/>
</dbReference>
<feature type="region of interest" description="Disordered" evidence="1">
    <location>
        <begin position="1"/>
        <end position="58"/>
    </location>
</feature>
<dbReference type="Pfam" id="PF13456">
    <property type="entry name" value="RVT_3"/>
    <property type="match status" value="1"/>
</dbReference>
<dbReference type="InterPro" id="IPR026960">
    <property type="entry name" value="RVT-Znf"/>
</dbReference>
<dbReference type="Gene3D" id="3.30.420.10">
    <property type="entry name" value="Ribonuclease H-like superfamily/Ribonuclease H"/>
    <property type="match status" value="1"/>
</dbReference>
<dbReference type="GO" id="GO:0004523">
    <property type="term" value="F:RNA-DNA hybrid ribonuclease activity"/>
    <property type="evidence" value="ECO:0007669"/>
    <property type="project" value="InterPro"/>
</dbReference>
<dbReference type="InterPro" id="IPR036397">
    <property type="entry name" value="RNaseH_sf"/>
</dbReference>
<feature type="domain" description="RNase H type-1" evidence="2">
    <location>
        <begin position="402"/>
        <end position="490"/>
    </location>
</feature>
<dbReference type="PANTHER" id="PTHR47723:SF19">
    <property type="entry name" value="POLYNUCLEOTIDYL TRANSFERASE, RIBONUCLEASE H-LIKE SUPERFAMILY PROTEIN"/>
    <property type="match status" value="1"/>
</dbReference>
<protein>
    <recommendedName>
        <fullName evidence="5">Reverse transcriptase zinc-binding domain-containing protein</fullName>
    </recommendedName>
</protein>
<dbReference type="InterPro" id="IPR053151">
    <property type="entry name" value="RNase_H-like"/>
</dbReference>
<reference evidence="4" key="1">
    <citation type="submission" date="2018-02" db="EMBL/GenBank/DDBJ databases">
        <authorList>
            <person name="Cohen D.B."/>
            <person name="Kent A.D."/>
        </authorList>
    </citation>
    <scope>NUCLEOTIDE SEQUENCE</scope>
</reference>
<dbReference type="SUPFAM" id="SSF53098">
    <property type="entry name" value="Ribonuclease H-like"/>
    <property type="match status" value="1"/>
</dbReference>
<sequence>MAGKNAKKAASTSSKIPPNKLPEIKPELVTPSQLLRYDPQQASPKNNPSSSRMVSLGKPAQSSSSFAKALTESYDPFNKKIVPTTPAAPIKHRNNKKNSSSLACTLWSSVTDLDGGGHGFVASVTILSLTSSLWLMVAYLDRWSWVRSRLLICGFGDSGGGSFGFGLWGGRVESIDAIRRIPLPPNSRKDKFIWTLDHKGKFSVKSVIKSNHNLTVADGDPNWNVLWNSKIHHRFKLLIWRIATGILPTKINLALKLGYGDTRCPLCLEHDETLDHLFFQCPVSRAIWFGTTWSIHSSLLSCTSYQDIINVICKPSLPLVVPGDKVALRDQTSIQFALILECIWNLRNHVIFNDHKINILATIKALELRIVDHMRTLENTSKESENLLKPWRAPNLGTIKINVDAALSPHKASLAAVARDQTGSILNICADHYDMLDPIMAEAKAICWGLELALAESFTNIAIQSDSKSCIDALSNHANLCSWKITTLISSAV</sequence>
<proteinExistence type="predicted"/>
<dbReference type="GO" id="GO:0003676">
    <property type="term" value="F:nucleic acid binding"/>
    <property type="evidence" value="ECO:0007669"/>
    <property type="project" value="InterPro"/>
</dbReference>
<dbReference type="AlphaFoldDB" id="A0A2N9EVQ4"/>
<accession>A0A2N9EVQ4</accession>
<evidence type="ECO:0000259" key="3">
    <source>
        <dbReference type="Pfam" id="PF13966"/>
    </source>
</evidence>
<dbReference type="InterPro" id="IPR044730">
    <property type="entry name" value="RNase_H-like_dom_plant"/>
</dbReference>
<dbReference type="EMBL" id="OIVN01000358">
    <property type="protein sequence ID" value="SPC78942.1"/>
    <property type="molecule type" value="Genomic_DNA"/>
</dbReference>
<dbReference type="PANTHER" id="PTHR47723">
    <property type="entry name" value="OS05G0353850 PROTEIN"/>
    <property type="match status" value="1"/>
</dbReference>
<organism evidence="4">
    <name type="scientific">Fagus sylvatica</name>
    <name type="common">Beechnut</name>
    <dbReference type="NCBI Taxonomy" id="28930"/>
    <lineage>
        <taxon>Eukaryota</taxon>
        <taxon>Viridiplantae</taxon>
        <taxon>Streptophyta</taxon>
        <taxon>Embryophyta</taxon>
        <taxon>Tracheophyta</taxon>
        <taxon>Spermatophyta</taxon>
        <taxon>Magnoliopsida</taxon>
        <taxon>eudicotyledons</taxon>
        <taxon>Gunneridae</taxon>
        <taxon>Pentapetalae</taxon>
        <taxon>rosids</taxon>
        <taxon>fabids</taxon>
        <taxon>Fagales</taxon>
        <taxon>Fagaceae</taxon>
        <taxon>Fagus</taxon>
    </lineage>
</organism>